<dbReference type="EMBL" id="JAWZYT010001726">
    <property type="protein sequence ID" value="KAK4309699.1"/>
    <property type="molecule type" value="Genomic_DNA"/>
</dbReference>
<comment type="caution">
    <text evidence="2">The sequence shown here is derived from an EMBL/GenBank/DDBJ whole genome shotgun (WGS) entry which is preliminary data.</text>
</comment>
<proteinExistence type="predicted"/>
<dbReference type="Proteomes" id="UP001292094">
    <property type="component" value="Unassembled WGS sequence"/>
</dbReference>
<name>A0AAE1PJR2_9EUCA</name>
<reference evidence="2" key="1">
    <citation type="submission" date="2023-11" db="EMBL/GenBank/DDBJ databases">
        <title>Genome assemblies of two species of porcelain crab, Petrolisthes cinctipes and Petrolisthes manimaculis (Anomura: Porcellanidae).</title>
        <authorList>
            <person name="Angst P."/>
        </authorList>
    </citation>
    <scope>NUCLEOTIDE SEQUENCE</scope>
    <source>
        <strain evidence="2">PB745_02</strain>
        <tissue evidence="2">Gill</tissue>
    </source>
</reference>
<accession>A0AAE1PJR2</accession>
<gene>
    <name evidence="2" type="ORF">Pmani_018696</name>
</gene>
<protein>
    <submittedName>
        <fullName evidence="2">Uncharacterized protein</fullName>
    </submittedName>
</protein>
<evidence type="ECO:0000313" key="2">
    <source>
        <dbReference type="EMBL" id="KAK4309699.1"/>
    </source>
</evidence>
<feature type="chain" id="PRO_5042084634" evidence="1">
    <location>
        <begin position="21"/>
        <end position="89"/>
    </location>
</feature>
<evidence type="ECO:0000256" key="1">
    <source>
        <dbReference type="SAM" id="SignalP"/>
    </source>
</evidence>
<feature type="signal peptide" evidence="1">
    <location>
        <begin position="1"/>
        <end position="20"/>
    </location>
</feature>
<evidence type="ECO:0000313" key="3">
    <source>
        <dbReference type="Proteomes" id="UP001292094"/>
    </source>
</evidence>
<keyword evidence="1" id="KW-0732">Signal</keyword>
<sequence>MRVWVTVTLFLAVGLVVVHGNPLPQFNTGHSRNTGTRPIYYWSSESRSLEDLLLSDPSLLDLSRLRRTRRALGSVAADDSDSNSHSWSK</sequence>
<dbReference type="AlphaFoldDB" id="A0AAE1PJR2"/>
<organism evidence="2 3">
    <name type="scientific">Petrolisthes manimaculis</name>
    <dbReference type="NCBI Taxonomy" id="1843537"/>
    <lineage>
        <taxon>Eukaryota</taxon>
        <taxon>Metazoa</taxon>
        <taxon>Ecdysozoa</taxon>
        <taxon>Arthropoda</taxon>
        <taxon>Crustacea</taxon>
        <taxon>Multicrustacea</taxon>
        <taxon>Malacostraca</taxon>
        <taxon>Eumalacostraca</taxon>
        <taxon>Eucarida</taxon>
        <taxon>Decapoda</taxon>
        <taxon>Pleocyemata</taxon>
        <taxon>Anomura</taxon>
        <taxon>Galatheoidea</taxon>
        <taxon>Porcellanidae</taxon>
        <taxon>Petrolisthes</taxon>
    </lineage>
</organism>
<keyword evidence="3" id="KW-1185">Reference proteome</keyword>